<proteinExistence type="predicted"/>
<reference evidence="1 2" key="1">
    <citation type="journal article" date="2012" name="PLoS ONE">
        <title>Genomic Analysis of Pseudomonas putida Phage tf with Localized Single-Strand DNA Interruptions.</title>
        <authorList>
            <person name="Glukhov A.S."/>
            <person name="Krutilina A.I."/>
            <person name="Shlyapnikov M.G."/>
            <person name="Severinov K."/>
            <person name="Lavysh D."/>
            <person name="Kochetkov V.V."/>
            <person name="McGrath J.W."/>
            <person name="de Leeuwe C."/>
            <person name="Shaburova O.V."/>
            <person name="Krylov V.N."/>
            <person name="Akulenko N.V."/>
            <person name="Kulakov L.A."/>
        </authorList>
    </citation>
    <scope>NUCLEOTIDE SEQUENCE [LARGE SCALE GENOMIC DNA]</scope>
</reference>
<protein>
    <submittedName>
        <fullName evidence="1">Uncharacterized protein</fullName>
    </submittedName>
</protein>
<dbReference type="EMBL" id="HE611333">
    <property type="protein sequence ID" value="CCL97946.1"/>
    <property type="molecule type" value="Genomic_DNA"/>
</dbReference>
<name>J7RFY3_9CAUD</name>
<sequence>MQYSPSVPPRMDEELLPYLSEEFTRVALAVNNLLAGQWEISYKLPVRLKPGWVGYLAGVPANPLVPGDTGSDPLGTGQEGLYRYGTTGWVYIG</sequence>
<dbReference type="GeneID" id="13538764"/>
<evidence type="ECO:0000313" key="1">
    <source>
        <dbReference type="EMBL" id="CCL97946.1"/>
    </source>
</evidence>
<evidence type="ECO:0000313" key="2">
    <source>
        <dbReference type="Proteomes" id="UP000002867"/>
    </source>
</evidence>
<keyword evidence="2" id="KW-1185">Reference proteome</keyword>
<dbReference type="Proteomes" id="UP000002867">
    <property type="component" value="Segment"/>
</dbReference>
<organism evidence="1 2">
    <name type="scientific">Pseudomonas phage tf</name>
    <dbReference type="NCBI Taxonomy" id="1114179"/>
    <lineage>
        <taxon>Viruses</taxon>
        <taxon>Duplodnaviria</taxon>
        <taxon>Heunggongvirae</taxon>
        <taxon>Uroviricota</taxon>
        <taxon>Caudoviricetes</taxon>
        <taxon>Krylovvirus</taxon>
        <taxon>Krylovvirus tf</taxon>
    </lineage>
</organism>
<accession>J7RFY3</accession>
<gene>
    <name evidence="1" type="ORF">tf_56</name>
</gene>
<dbReference type="RefSeq" id="YP_006659988.1">
    <property type="nucleotide sequence ID" value="NC_017971.2"/>
</dbReference>
<dbReference type="KEGG" id="vg:13538764"/>